<dbReference type="SMART" id="SM00838">
    <property type="entry name" value="EFG_C"/>
    <property type="match status" value="1"/>
</dbReference>
<dbReference type="InterPro" id="IPR014721">
    <property type="entry name" value="Ribsml_uS5_D2-typ_fold_subgr"/>
</dbReference>
<accession>A0A7S2NBZ0</accession>
<dbReference type="Pfam" id="PF00009">
    <property type="entry name" value="GTP_EFTU"/>
    <property type="match status" value="1"/>
</dbReference>
<dbReference type="InterPro" id="IPR009000">
    <property type="entry name" value="Transl_B-barrel_sf"/>
</dbReference>
<evidence type="ECO:0000256" key="4">
    <source>
        <dbReference type="ARBA" id="ARBA00022917"/>
    </source>
</evidence>
<dbReference type="Pfam" id="PF14492">
    <property type="entry name" value="EFG_III"/>
    <property type="match status" value="1"/>
</dbReference>
<dbReference type="GO" id="GO:0003746">
    <property type="term" value="F:translation elongation factor activity"/>
    <property type="evidence" value="ECO:0007669"/>
    <property type="project" value="UniProtKB-UniRule"/>
</dbReference>
<dbReference type="FunFam" id="2.40.30.10:FF:000022">
    <property type="entry name" value="Elongation factor G, mitochondrial"/>
    <property type="match status" value="1"/>
</dbReference>
<protein>
    <recommendedName>
        <fullName evidence="6">Elongation factor G, mitochondrial</fullName>
        <shortName evidence="6">EF-Gmt</shortName>
    </recommendedName>
    <alternativeName>
        <fullName evidence="6">Elongation factor G 1, mitochondrial</fullName>
        <shortName evidence="6">mEF-G 1</shortName>
    </alternativeName>
    <alternativeName>
        <fullName evidence="6">Elongation factor G1</fullName>
    </alternativeName>
</protein>
<dbReference type="PROSITE" id="PS51722">
    <property type="entry name" value="G_TR_2"/>
    <property type="match status" value="1"/>
</dbReference>
<dbReference type="CDD" id="cd04091">
    <property type="entry name" value="mtEFG1_II_like"/>
    <property type="match status" value="1"/>
</dbReference>
<gene>
    <name evidence="8" type="ORF">CBRE1094_LOCUS38450</name>
</gene>
<dbReference type="Pfam" id="PF03764">
    <property type="entry name" value="EFG_IV"/>
    <property type="match status" value="1"/>
</dbReference>
<dbReference type="FunFam" id="3.30.230.10:FF:000003">
    <property type="entry name" value="Elongation factor G"/>
    <property type="match status" value="1"/>
</dbReference>
<dbReference type="FunFam" id="3.40.50.300:FF:000029">
    <property type="entry name" value="Elongation factor G"/>
    <property type="match status" value="1"/>
</dbReference>
<keyword evidence="2 6" id="KW-0547">Nucleotide-binding</keyword>
<dbReference type="SUPFAM" id="SSF50447">
    <property type="entry name" value="Translation proteins"/>
    <property type="match status" value="1"/>
</dbReference>
<dbReference type="NCBIfam" id="TIGR00231">
    <property type="entry name" value="small_GTP"/>
    <property type="match status" value="1"/>
</dbReference>
<dbReference type="SUPFAM" id="SSF54980">
    <property type="entry name" value="EF-G C-terminal domain-like"/>
    <property type="match status" value="2"/>
</dbReference>
<dbReference type="InterPro" id="IPR005517">
    <property type="entry name" value="Transl_elong_EFG/EF2_IV"/>
</dbReference>
<dbReference type="PANTHER" id="PTHR43636:SF2">
    <property type="entry name" value="ELONGATION FACTOR G, MITOCHONDRIAL"/>
    <property type="match status" value="1"/>
</dbReference>
<dbReference type="PANTHER" id="PTHR43636">
    <property type="entry name" value="ELONGATION FACTOR G, MITOCHONDRIAL"/>
    <property type="match status" value="1"/>
</dbReference>
<feature type="binding site" evidence="6">
    <location>
        <begin position="112"/>
        <end position="116"/>
    </location>
    <ligand>
        <name>GTP</name>
        <dbReference type="ChEBI" id="CHEBI:37565"/>
    </ligand>
</feature>
<dbReference type="InterPro" id="IPR005225">
    <property type="entry name" value="Small_GTP-bd"/>
</dbReference>
<dbReference type="SUPFAM" id="SSF54211">
    <property type="entry name" value="Ribosomal protein S5 domain 2-like"/>
    <property type="match status" value="1"/>
</dbReference>
<dbReference type="InterPro" id="IPR004540">
    <property type="entry name" value="Transl_elong_EFG/EF2"/>
</dbReference>
<reference evidence="8" key="1">
    <citation type="submission" date="2021-01" db="EMBL/GenBank/DDBJ databases">
        <authorList>
            <person name="Corre E."/>
            <person name="Pelletier E."/>
            <person name="Niang G."/>
            <person name="Scheremetjew M."/>
            <person name="Finn R."/>
            <person name="Kale V."/>
            <person name="Holt S."/>
            <person name="Cochrane G."/>
            <person name="Meng A."/>
            <person name="Brown T."/>
            <person name="Cohen L."/>
        </authorList>
    </citation>
    <scope>NUCLEOTIDE SEQUENCE</scope>
    <source>
        <strain evidence="8">UTEX LB 985</strain>
    </source>
</reference>
<dbReference type="InterPro" id="IPR000640">
    <property type="entry name" value="EFG_V-like"/>
</dbReference>
<evidence type="ECO:0000256" key="1">
    <source>
        <dbReference type="ARBA" id="ARBA00005870"/>
    </source>
</evidence>
<sequence length="732" mass="80182">MRRGLLAASEAALNFTRISARTYGAPSRGLSSSAQRKLRNIGISAHIDSGKTTLTERILYFTGKINDIHEVRGKDGVGAKMDSMELEREKGITIQSAATHCQWGDHEINIIDTPGHVDFTIEVERALRVLDGAILVLCGVAGVQSQSITVDRQMKRYNVPRIAFINKLDREGSNPDTVIEALQSKLHLNAAATQLPIGLSRDHVGVVDLVAMRAHYFEGAKGEEPVEREVPAELIEEALSKRQTMLERLADVDEEIADLFLAEEDPDVDTLRAAIRRQTIALNFVPVFMGSAFKNKGVHPLLNGVIDYLPAPNEIENVALDLKADEAEVTLSSKPDDPLVGLAFKLEEGRFGQLTYMRIYQGTINRGDTIFSMANNSKVRVPKLVRMHSEEMEEVESGQAGDIVAMFGVDCASGVTFTDGTIRQSMTSMFVPDPVVSLALIPKDRNASNFSKALGRFTKEDPTFRVHTDEESGQTIISGMGELHLEIYVERMLREYGCQCTTGPPKVAIRETATRHAQFSYTHKKQSGGSGQYAKVEGYIEPIDDERIGAPGVEFKSELMGNNIPPEFLPAIEKGFKEAMTIGPLCGQPVMGVRVVLQDGAAHAVDSNEIAFRSAAIGAFKQAMKDAKPLVLEPVMAVEVAVPAEYQGTAVAQISQRKGTVNQVDGAEYATIEADVPLQSMFGYSSDLRSATQGKGEFSMEYKMHMPLSREKQEEIIKKHQEALKSKGGVDD</sequence>
<dbReference type="PROSITE" id="PS00301">
    <property type="entry name" value="G_TR_1"/>
    <property type="match status" value="1"/>
</dbReference>
<keyword evidence="5 6" id="KW-0342">GTP-binding</keyword>
<dbReference type="InterPro" id="IPR047872">
    <property type="entry name" value="EFG_IV"/>
</dbReference>
<dbReference type="SMART" id="SM00889">
    <property type="entry name" value="EFG_IV"/>
    <property type="match status" value="1"/>
</dbReference>
<dbReference type="HAMAP" id="MF_00054_B">
    <property type="entry name" value="EF_G_EF_2_B"/>
    <property type="match status" value="1"/>
</dbReference>
<dbReference type="Gene3D" id="3.30.70.240">
    <property type="match status" value="1"/>
</dbReference>
<feature type="binding site" evidence="6">
    <location>
        <begin position="45"/>
        <end position="52"/>
    </location>
    <ligand>
        <name>GTP</name>
        <dbReference type="ChEBI" id="CHEBI:37565"/>
    </ligand>
</feature>
<comment type="subcellular location">
    <subcellularLocation>
        <location evidence="6">Mitochondrion</location>
    </subcellularLocation>
</comment>
<dbReference type="InterPro" id="IPR000795">
    <property type="entry name" value="T_Tr_GTP-bd_dom"/>
</dbReference>
<evidence type="ECO:0000256" key="2">
    <source>
        <dbReference type="ARBA" id="ARBA00022741"/>
    </source>
</evidence>
<evidence type="ECO:0000313" key="8">
    <source>
        <dbReference type="EMBL" id="CAD9532199.1"/>
    </source>
</evidence>
<dbReference type="InterPro" id="IPR031157">
    <property type="entry name" value="G_TR_CS"/>
</dbReference>
<keyword evidence="4 6" id="KW-0648">Protein biosynthesis</keyword>
<dbReference type="InterPro" id="IPR020568">
    <property type="entry name" value="Ribosomal_Su5_D2-typ_SF"/>
</dbReference>
<dbReference type="InterPro" id="IPR027417">
    <property type="entry name" value="P-loop_NTPase"/>
</dbReference>
<dbReference type="FunFam" id="3.30.70.240:FF:000001">
    <property type="entry name" value="Elongation factor G"/>
    <property type="match status" value="1"/>
</dbReference>
<dbReference type="FunFam" id="3.30.70.870:FF:000001">
    <property type="entry name" value="Elongation factor G"/>
    <property type="match status" value="1"/>
</dbReference>
<keyword evidence="6" id="KW-0496">Mitochondrion</keyword>
<dbReference type="Gene3D" id="2.40.30.10">
    <property type="entry name" value="Translation factors"/>
    <property type="match status" value="1"/>
</dbReference>
<dbReference type="InterPro" id="IPR009022">
    <property type="entry name" value="EFG_III"/>
</dbReference>
<dbReference type="Pfam" id="PF00679">
    <property type="entry name" value="EFG_C"/>
    <property type="match status" value="1"/>
</dbReference>
<comment type="pathway">
    <text evidence="6">Protein biosynthesis; polypeptide chain elongation.</text>
</comment>
<proteinExistence type="inferred from homology"/>
<dbReference type="GO" id="GO:0003924">
    <property type="term" value="F:GTPase activity"/>
    <property type="evidence" value="ECO:0007669"/>
    <property type="project" value="UniProtKB-UniRule"/>
</dbReference>
<comment type="similarity">
    <text evidence="1">Belongs to the TRAFAC class translation factor GTPase superfamily. Classic translation factor GTPase family. EF-G/EF-2 subfamily.</text>
</comment>
<dbReference type="CDD" id="cd01886">
    <property type="entry name" value="EF-G"/>
    <property type="match status" value="1"/>
</dbReference>
<keyword evidence="3 6" id="KW-0251">Elongation factor</keyword>
<evidence type="ECO:0000256" key="3">
    <source>
        <dbReference type="ARBA" id="ARBA00022768"/>
    </source>
</evidence>
<dbReference type="Gene3D" id="3.40.50.300">
    <property type="entry name" value="P-loop containing nucleotide triphosphate hydrolases"/>
    <property type="match status" value="1"/>
</dbReference>
<evidence type="ECO:0000256" key="6">
    <source>
        <dbReference type="HAMAP-Rule" id="MF_03061"/>
    </source>
</evidence>
<dbReference type="SUPFAM" id="SSF52540">
    <property type="entry name" value="P-loop containing nucleoside triphosphate hydrolases"/>
    <property type="match status" value="1"/>
</dbReference>
<dbReference type="GO" id="GO:0005739">
    <property type="term" value="C:mitochondrion"/>
    <property type="evidence" value="ECO:0007669"/>
    <property type="project" value="UniProtKB-SubCell"/>
</dbReference>
<dbReference type="InterPro" id="IPR035647">
    <property type="entry name" value="EFG_III/V"/>
</dbReference>
<dbReference type="AlphaFoldDB" id="A0A7S2NBZ0"/>
<dbReference type="Gene3D" id="3.30.230.10">
    <property type="match status" value="1"/>
</dbReference>
<evidence type="ECO:0000259" key="7">
    <source>
        <dbReference type="PROSITE" id="PS51722"/>
    </source>
</evidence>
<dbReference type="InterPro" id="IPR041095">
    <property type="entry name" value="EFG_II"/>
</dbReference>
<dbReference type="GO" id="GO:0070125">
    <property type="term" value="P:mitochondrial translational elongation"/>
    <property type="evidence" value="ECO:0007669"/>
    <property type="project" value="UniProtKB-UniRule"/>
</dbReference>
<dbReference type="GO" id="GO:0005525">
    <property type="term" value="F:GTP binding"/>
    <property type="evidence" value="ECO:0007669"/>
    <property type="project" value="UniProtKB-UniRule"/>
</dbReference>
<dbReference type="Gene3D" id="3.30.70.870">
    <property type="entry name" value="Elongation Factor G (Translational Gtpase), domain 3"/>
    <property type="match status" value="1"/>
</dbReference>
<dbReference type="NCBIfam" id="NF009381">
    <property type="entry name" value="PRK12740.1-5"/>
    <property type="match status" value="1"/>
</dbReference>
<dbReference type="PRINTS" id="PR00315">
    <property type="entry name" value="ELONGATNFCT"/>
</dbReference>
<dbReference type="EMBL" id="HBGU01070368">
    <property type="protein sequence ID" value="CAD9532199.1"/>
    <property type="molecule type" value="Transcribed_RNA"/>
</dbReference>
<feature type="binding site" evidence="6">
    <location>
        <begin position="166"/>
        <end position="169"/>
    </location>
    <ligand>
        <name>GTP</name>
        <dbReference type="ChEBI" id="CHEBI:37565"/>
    </ligand>
</feature>
<name>A0A7S2NBZ0_9EUKA</name>
<dbReference type="Pfam" id="PF03144">
    <property type="entry name" value="GTP_EFTU_D2"/>
    <property type="match status" value="1"/>
</dbReference>
<organism evidence="8">
    <name type="scientific">Haptolina brevifila</name>
    <dbReference type="NCBI Taxonomy" id="156173"/>
    <lineage>
        <taxon>Eukaryota</taxon>
        <taxon>Haptista</taxon>
        <taxon>Haptophyta</taxon>
        <taxon>Prymnesiophyceae</taxon>
        <taxon>Prymnesiales</taxon>
        <taxon>Prymnesiaceae</taxon>
        <taxon>Haptolina</taxon>
    </lineage>
</organism>
<comment type="function">
    <text evidence="6">Mitochondrial GTPase that catalyzes the GTP-dependent ribosomal translocation step during translation elongation. During this step, the ribosome changes from the pre-translocational (PRE) to the post-translocational (POST) state as the newly formed A-site-bound peptidyl-tRNA and P-site-bound deacylated tRNA move to the P and E sites, respectively. Catalyzes the coordinated movement of the two tRNA molecules, the mRNA and conformational changes in the ribosome.</text>
</comment>
<dbReference type="CDD" id="cd16262">
    <property type="entry name" value="EFG_III"/>
    <property type="match status" value="1"/>
</dbReference>
<dbReference type="UniPathway" id="UPA00345"/>
<evidence type="ECO:0000256" key="5">
    <source>
        <dbReference type="ARBA" id="ARBA00023134"/>
    </source>
</evidence>
<dbReference type="InterPro" id="IPR004161">
    <property type="entry name" value="EFTu-like_2"/>
</dbReference>
<dbReference type="CDD" id="cd01434">
    <property type="entry name" value="EFG_mtEFG1_IV"/>
    <property type="match status" value="1"/>
</dbReference>
<comment type="similarity">
    <text evidence="6">Belongs to the GTP-binding elongation factor family. EF-G/EF-2 subfamily.</text>
</comment>
<dbReference type="NCBIfam" id="TIGR00484">
    <property type="entry name" value="EF-G"/>
    <property type="match status" value="1"/>
</dbReference>
<feature type="domain" description="Tr-type G" evidence="7">
    <location>
        <begin position="36"/>
        <end position="313"/>
    </location>
</feature>